<feature type="domain" description="LysM" evidence="2">
    <location>
        <begin position="37"/>
        <end position="88"/>
    </location>
</feature>
<evidence type="ECO:0000313" key="5">
    <source>
        <dbReference type="Proteomes" id="UP000189761"/>
    </source>
</evidence>
<proteinExistence type="predicted"/>
<organism evidence="4 5">
    <name type="scientific">Heyndrickxia oleronia</name>
    <dbReference type="NCBI Taxonomy" id="38875"/>
    <lineage>
        <taxon>Bacteria</taxon>
        <taxon>Bacillati</taxon>
        <taxon>Bacillota</taxon>
        <taxon>Bacilli</taxon>
        <taxon>Bacillales</taxon>
        <taxon>Bacillaceae</taxon>
        <taxon>Heyndrickxia</taxon>
    </lineage>
</organism>
<dbReference type="AlphaFoldDB" id="A0A8E2LEE8"/>
<dbReference type="SMART" id="SM00257">
    <property type="entry name" value="LysM"/>
    <property type="match status" value="1"/>
</dbReference>
<evidence type="ECO:0000313" key="4">
    <source>
        <dbReference type="EMBL" id="OOP67074.1"/>
    </source>
</evidence>
<dbReference type="EMBL" id="JAROYP010000010">
    <property type="protein sequence ID" value="MDH5162590.1"/>
    <property type="molecule type" value="Genomic_DNA"/>
</dbReference>
<dbReference type="Gene3D" id="3.10.350.10">
    <property type="entry name" value="LysM domain"/>
    <property type="match status" value="1"/>
</dbReference>
<sequence>MITLWKKYSYVIMLVVISILLGLYILISSDEDTSGYQEIVVNEGQSLWEIANLYADNHSLSSQEFIEWVSKKNQLNEDNIKAGEKLIIPVKAKHLLNDNSKLAYDME</sequence>
<comment type="caution">
    <text evidence="4">The sequence shown here is derived from an EMBL/GenBank/DDBJ whole genome shotgun (WGS) entry which is preliminary data.</text>
</comment>
<keyword evidence="1" id="KW-1133">Transmembrane helix</keyword>
<dbReference type="Proteomes" id="UP000189761">
    <property type="component" value="Unassembled WGS sequence"/>
</dbReference>
<protein>
    <submittedName>
        <fullName evidence="3">LysM peptidoglycan-binding domain-containing protein</fullName>
    </submittedName>
</protein>
<dbReference type="PROSITE" id="PS51782">
    <property type="entry name" value="LYSM"/>
    <property type="match status" value="1"/>
</dbReference>
<keyword evidence="5" id="KW-1185">Reference proteome</keyword>
<keyword evidence="1" id="KW-0812">Transmembrane</keyword>
<name>A0A8E2LEE8_9BACI</name>
<feature type="transmembrane region" description="Helical" evidence="1">
    <location>
        <begin position="7"/>
        <end position="27"/>
    </location>
</feature>
<reference evidence="4 5" key="1">
    <citation type="submission" date="2017-01" db="EMBL/GenBank/DDBJ databases">
        <title>Draft genome sequence of Bacillus oleronius.</title>
        <authorList>
            <person name="Allam M."/>
        </authorList>
    </citation>
    <scope>NUCLEOTIDE SEQUENCE [LARGE SCALE GENOMIC DNA]</scope>
    <source>
        <strain evidence="4 5">DSM 9356</strain>
    </source>
</reference>
<dbReference type="Pfam" id="PF01476">
    <property type="entry name" value="LysM"/>
    <property type="match status" value="1"/>
</dbReference>
<dbReference type="RefSeq" id="WP_058006534.1">
    <property type="nucleotide sequence ID" value="NZ_BOQX01000001.1"/>
</dbReference>
<evidence type="ECO:0000256" key="1">
    <source>
        <dbReference type="SAM" id="Phobius"/>
    </source>
</evidence>
<dbReference type="InterPro" id="IPR018392">
    <property type="entry name" value="LysM"/>
</dbReference>
<dbReference type="InterPro" id="IPR036779">
    <property type="entry name" value="LysM_dom_sf"/>
</dbReference>
<reference evidence="3" key="2">
    <citation type="submission" date="2023-03" db="EMBL/GenBank/DDBJ databases">
        <title>Bacterial isolates from washroom surfaces on a university campus.</title>
        <authorList>
            <person name="Holman D.B."/>
            <person name="Gzyl K.E."/>
            <person name="Taheri A.E."/>
        </authorList>
    </citation>
    <scope>NUCLEOTIDE SEQUENCE</scope>
    <source>
        <strain evidence="3">RD03</strain>
    </source>
</reference>
<evidence type="ECO:0000313" key="3">
    <source>
        <dbReference type="EMBL" id="MDH5162590.1"/>
    </source>
</evidence>
<dbReference type="GeneID" id="79866082"/>
<accession>A0A8E2LEE8</accession>
<keyword evidence="1" id="KW-0472">Membrane</keyword>
<dbReference type="CDD" id="cd00118">
    <property type="entry name" value="LysM"/>
    <property type="match status" value="1"/>
</dbReference>
<evidence type="ECO:0000259" key="2">
    <source>
        <dbReference type="PROSITE" id="PS51782"/>
    </source>
</evidence>
<dbReference type="EMBL" id="MTLA01000233">
    <property type="protein sequence ID" value="OOP67074.1"/>
    <property type="molecule type" value="Genomic_DNA"/>
</dbReference>
<dbReference type="Proteomes" id="UP001159179">
    <property type="component" value="Unassembled WGS sequence"/>
</dbReference>
<gene>
    <name evidence="4" type="ORF">BWZ43_17620</name>
    <name evidence="3" type="ORF">P5X88_16780</name>
</gene>